<protein>
    <submittedName>
        <fullName evidence="1">Uncharacterized protein</fullName>
    </submittedName>
</protein>
<dbReference type="EMBL" id="MN739479">
    <property type="protein sequence ID" value="QHT06993.1"/>
    <property type="molecule type" value="Genomic_DNA"/>
</dbReference>
<name>A0A6C0CRS5_9ZZZZ</name>
<sequence length="133" mass="15922">MELPGYIFKILEHEFQQMQVEWLKKIADRYSLELEELKETCLESLNIISNQTTKIEVIRKTKPRKTAIIYERCKARIWNRGLGGQCSRKHLANETLCSQHLKEFNEHQKLRHGWYEEQPPMTVFNGKNKTLYK</sequence>
<accession>A0A6C0CRS5</accession>
<dbReference type="AlphaFoldDB" id="A0A6C0CRS5"/>
<evidence type="ECO:0000313" key="1">
    <source>
        <dbReference type="EMBL" id="QHT06993.1"/>
    </source>
</evidence>
<reference evidence="1" key="1">
    <citation type="journal article" date="2020" name="Nature">
        <title>Giant virus diversity and host interactions through global metagenomics.</title>
        <authorList>
            <person name="Schulz F."/>
            <person name="Roux S."/>
            <person name="Paez-Espino D."/>
            <person name="Jungbluth S."/>
            <person name="Walsh D.A."/>
            <person name="Denef V.J."/>
            <person name="McMahon K.D."/>
            <person name="Konstantinidis K.T."/>
            <person name="Eloe-Fadrosh E.A."/>
            <person name="Kyrpides N.C."/>
            <person name="Woyke T."/>
        </authorList>
    </citation>
    <scope>NUCLEOTIDE SEQUENCE</scope>
    <source>
        <strain evidence="1">GVMAG-M-3300021962-46</strain>
    </source>
</reference>
<organism evidence="1">
    <name type="scientific">viral metagenome</name>
    <dbReference type="NCBI Taxonomy" id="1070528"/>
    <lineage>
        <taxon>unclassified sequences</taxon>
        <taxon>metagenomes</taxon>
        <taxon>organismal metagenomes</taxon>
    </lineage>
</organism>
<proteinExistence type="predicted"/>